<evidence type="ECO:0000313" key="2">
    <source>
        <dbReference type="Proteomes" id="UP000305939"/>
    </source>
</evidence>
<dbReference type="InterPro" id="IPR048098">
    <property type="entry name" value="MobB"/>
</dbReference>
<organism evidence="1 2">
    <name type="scientific">Robertkochia marina</name>
    <dbReference type="NCBI Taxonomy" id="1227945"/>
    <lineage>
        <taxon>Bacteria</taxon>
        <taxon>Pseudomonadati</taxon>
        <taxon>Bacteroidota</taxon>
        <taxon>Flavobacteriia</taxon>
        <taxon>Flavobacteriales</taxon>
        <taxon>Flavobacteriaceae</taxon>
        <taxon>Robertkochia</taxon>
    </lineage>
</organism>
<keyword evidence="2" id="KW-1185">Reference proteome</keyword>
<reference evidence="1 2" key="1">
    <citation type="submission" date="2019-04" db="EMBL/GenBank/DDBJ databases">
        <title>Draft genome sequence of Robertkochia marina CC-AMO-30D.</title>
        <authorList>
            <person name="Hameed A."/>
            <person name="Lin S.-Y."/>
            <person name="Shahina M."/>
            <person name="Lai W.-A."/>
            <person name="Young C.-C."/>
        </authorList>
    </citation>
    <scope>NUCLEOTIDE SEQUENCE [LARGE SCALE GENOMIC DNA]</scope>
    <source>
        <strain evidence="1 2">CC-AMO-30D</strain>
    </source>
</reference>
<accession>A0A4S3LZX4</accession>
<dbReference type="Proteomes" id="UP000305939">
    <property type="component" value="Unassembled WGS sequence"/>
</dbReference>
<gene>
    <name evidence="1" type="ORF">E7Z59_08205</name>
</gene>
<dbReference type="EMBL" id="SSMC01000002">
    <property type="protein sequence ID" value="THD67631.1"/>
    <property type="molecule type" value="Genomic_DNA"/>
</dbReference>
<proteinExistence type="predicted"/>
<dbReference type="Pfam" id="PF18976">
    <property type="entry name" value="DUF5712"/>
    <property type="match status" value="1"/>
</dbReference>
<dbReference type="OrthoDB" id="1404627at2"/>
<dbReference type="NCBIfam" id="NF041495">
    <property type="entry name" value="MobB_relaxase"/>
    <property type="match status" value="1"/>
</dbReference>
<evidence type="ECO:0000313" key="1">
    <source>
        <dbReference type="EMBL" id="THD67631.1"/>
    </source>
</evidence>
<sequence>MYVTITPQKLGSTYHNSVADLVAYLEKENDTDPTSKYNFFFDQSRDIVSAEQVIQAIDHNTAKLRRNTPRFFSLVISPSKRELEHIKASPEHMQKYTRELMKIYANNFNRNIDGHPVTEKDLFYFAKIEFQRTFKEFDWQVKENATYIKQIAQLNNQITQLAESSSINKLQKQKDAIFEQIPHKLNGEPIIPGMHKPGDQIHVHVIVSRKDRSNRYSLSPGSSYKSSETILNHKKIARGFNRNEFYQHAETLFDKTFQYNRNPAESFQLRKDIIKSPVIVYKQLASLPPDERQLAFRILRESSTQILSPLLSTSQTKLAMQAFKRIQKALELSIKSSSIGY</sequence>
<dbReference type="RefSeq" id="WP_136335836.1">
    <property type="nucleotide sequence ID" value="NZ_QXMP01000008.1"/>
</dbReference>
<name>A0A4S3LZX4_9FLAO</name>
<dbReference type="AlphaFoldDB" id="A0A4S3LZX4"/>
<dbReference type="InterPro" id="IPR043766">
    <property type="entry name" value="BfmA-like"/>
</dbReference>
<comment type="caution">
    <text evidence="1">The sequence shown here is derived from an EMBL/GenBank/DDBJ whole genome shotgun (WGS) entry which is preliminary data.</text>
</comment>
<protein>
    <submittedName>
        <fullName evidence="1">Mobilization protein</fullName>
    </submittedName>
</protein>